<name>A0A177P495_9GAMM</name>
<dbReference type="Proteomes" id="UP000077628">
    <property type="component" value="Unassembled WGS sequence"/>
</dbReference>
<proteinExistence type="predicted"/>
<protein>
    <submittedName>
        <fullName evidence="1">Uncharacterized protein</fullName>
    </submittedName>
</protein>
<accession>A0A177P495</accession>
<keyword evidence="2" id="KW-1185">Reference proteome</keyword>
<reference evidence="2" key="1">
    <citation type="submission" date="2016-03" db="EMBL/GenBank/DDBJ databases">
        <authorList>
            <person name="Heylen K."/>
            <person name="De Vos P."/>
            <person name="Vekeman B."/>
        </authorList>
    </citation>
    <scope>NUCLEOTIDE SEQUENCE [LARGE SCALE GENOMIC DNA]</scope>
    <source>
        <strain evidence="2">R-45383</strain>
    </source>
</reference>
<evidence type="ECO:0000313" key="1">
    <source>
        <dbReference type="EMBL" id="OAI25065.1"/>
    </source>
</evidence>
<comment type="caution">
    <text evidence="1">The sequence shown here is derived from an EMBL/GenBank/DDBJ whole genome shotgun (WGS) entry which is preliminary data.</text>
</comment>
<sequence length="59" mass="6563">MKKQLIGVEMPGRLLGMLPYGVALAKNFVFRAYGKYFDSMQLRLRASGKLIGALGTNRD</sequence>
<dbReference type="EMBL" id="LUUK01000041">
    <property type="protein sequence ID" value="OAI25065.1"/>
    <property type="molecule type" value="Genomic_DNA"/>
</dbReference>
<organism evidence="1 2">
    <name type="scientific">Methylomonas koyamae</name>
    <dbReference type="NCBI Taxonomy" id="702114"/>
    <lineage>
        <taxon>Bacteria</taxon>
        <taxon>Pseudomonadati</taxon>
        <taxon>Pseudomonadota</taxon>
        <taxon>Gammaproteobacteria</taxon>
        <taxon>Methylococcales</taxon>
        <taxon>Methylococcaceae</taxon>
        <taxon>Methylomonas</taxon>
    </lineage>
</organism>
<evidence type="ECO:0000313" key="2">
    <source>
        <dbReference type="Proteomes" id="UP000077628"/>
    </source>
</evidence>
<gene>
    <name evidence="1" type="ORF">A1355_20040</name>
</gene>
<dbReference type="AlphaFoldDB" id="A0A177P495"/>